<evidence type="ECO:0000256" key="8">
    <source>
        <dbReference type="ARBA" id="ARBA00023136"/>
    </source>
</evidence>
<comment type="similarity">
    <text evidence="2">Belongs to the UPF0053 family. Hemolysin C subfamily.</text>
</comment>
<evidence type="ECO:0000313" key="15">
    <source>
        <dbReference type="EMBL" id="KXV71676.1"/>
    </source>
</evidence>
<evidence type="ECO:0000259" key="13">
    <source>
        <dbReference type="PROSITE" id="PS51846"/>
    </source>
</evidence>
<dbReference type="Proteomes" id="UP000075462">
    <property type="component" value="Unassembled WGS sequence"/>
</dbReference>
<dbReference type="SMART" id="SM01091">
    <property type="entry name" value="CorC_HlyC"/>
    <property type="match status" value="1"/>
</dbReference>
<dbReference type="Proteomes" id="UP000075473">
    <property type="component" value="Unassembled WGS sequence"/>
</dbReference>
<dbReference type="Gene3D" id="3.10.580.10">
    <property type="entry name" value="CBS-domain"/>
    <property type="match status" value="1"/>
</dbReference>
<feature type="transmembrane region" description="Helical" evidence="11">
    <location>
        <begin position="97"/>
        <end position="118"/>
    </location>
</feature>
<proteinExistence type="inferred from homology"/>
<accession>A0A149QC12</accession>
<evidence type="ECO:0000256" key="1">
    <source>
        <dbReference type="ARBA" id="ARBA00004651"/>
    </source>
</evidence>
<dbReference type="Gene3D" id="3.30.465.10">
    <property type="match status" value="1"/>
</dbReference>
<dbReference type="PANTHER" id="PTHR43099">
    <property type="entry name" value="UPF0053 PROTEIN YRKA"/>
    <property type="match status" value="1"/>
</dbReference>
<feature type="domain" description="CBS" evidence="12">
    <location>
        <begin position="217"/>
        <end position="276"/>
    </location>
</feature>
<reference evidence="18 19" key="1">
    <citation type="submission" date="2015-06" db="EMBL/GenBank/DDBJ databases">
        <title>Improved classification and identification of acetic acid bacteria using matrix-assisted laser desorption/ionization time-of-flight mass spectrometry; Gluconobacter nephelii and Gluconobacter uchimurae are later heterotypic synonyms of Gluconobacter japonicus and Gluconobacter oxydans, respectively.</title>
        <authorList>
            <person name="Li L."/>
            <person name="Cleenwerck I."/>
            <person name="De Vuyst L."/>
            <person name="Vandamme P."/>
        </authorList>
    </citation>
    <scope>NUCLEOTIDE SEQUENCE [LARGE SCALE GENOMIC DNA]</scope>
    <source>
        <strain evidence="16 19">LMG 1545</strain>
        <strain evidence="15 18">LMG 1608</strain>
        <strain evidence="14 20">LMG 1625</strain>
    </source>
</reference>
<dbReference type="Pfam" id="PF00571">
    <property type="entry name" value="CBS"/>
    <property type="match status" value="1"/>
</dbReference>
<keyword evidence="8 10" id="KW-0472">Membrane</keyword>
<organism evidence="14 20">
    <name type="scientific">Acetobacter cerevisiae</name>
    <dbReference type="NCBI Taxonomy" id="178900"/>
    <lineage>
        <taxon>Bacteria</taxon>
        <taxon>Pseudomonadati</taxon>
        <taxon>Pseudomonadota</taxon>
        <taxon>Alphaproteobacteria</taxon>
        <taxon>Acetobacterales</taxon>
        <taxon>Acetobacteraceae</taxon>
        <taxon>Acetobacter</taxon>
    </lineage>
</organism>
<dbReference type="EMBL" id="LIAA01000050">
    <property type="protein sequence ID" value="KXV76515.1"/>
    <property type="molecule type" value="Genomic_DNA"/>
</dbReference>
<evidence type="ECO:0000313" key="20">
    <source>
        <dbReference type="Proteomes" id="UP000075473"/>
    </source>
</evidence>
<dbReference type="Pfam" id="PF03471">
    <property type="entry name" value="CorC_HlyC"/>
    <property type="match status" value="1"/>
</dbReference>
<evidence type="ECO:0000313" key="14">
    <source>
        <dbReference type="EMBL" id="KXU94905.1"/>
    </source>
</evidence>
<dbReference type="PROSITE" id="PS51371">
    <property type="entry name" value="CBS"/>
    <property type="match status" value="2"/>
</dbReference>
<evidence type="ECO:0000256" key="6">
    <source>
        <dbReference type="ARBA" id="ARBA00022989"/>
    </source>
</evidence>
<dbReference type="InterPro" id="IPR000644">
    <property type="entry name" value="CBS_dom"/>
</dbReference>
<keyword evidence="3" id="KW-1003">Cell membrane</keyword>
<dbReference type="PROSITE" id="PS51846">
    <property type="entry name" value="CNNM"/>
    <property type="match status" value="1"/>
</dbReference>
<dbReference type="EMBL" id="LHZA01000138">
    <property type="protein sequence ID" value="KXU94905.1"/>
    <property type="molecule type" value="Genomic_DNA"/>
</dbReference>
<evidence type="ECO:0000313" key="16">
    <source>
        <dbReference type="EMBL" id="KXV76515.1"/>
    </source>
</evidence>
<evidence type="ECO:0000256" key="4">
    <source>
        <dbReference type="ARBA" id="ARBA00022692"/>
    </source>
</evidence>
<dbReference type="OrthoDB" id="9805314at2"/>
<keyword evidence="21" id="KW-1185">Reference proteome</keyword>
<protein>
    <submittedName>
        <fullName evidence="14">Hemolysin C</fullName>
    </submittedName>
    <submittedName>
        <fullName evidence="17">Hemolysin family protein</fullName>
    </submittedName>
</protein>
<dbReference type="PANTHER" id="PTHR43099:SF2">
    <property type="entry name" value="UPF0053 PROTEIN YRKA"/>
    <property type="match status" value="1"/>
</dbReference>
<dbReference type="SUPFAM" id="SSF54631">
    <property type="entry name" value="CBS-domain pair"/>
    <property type="match status" value="1"/>
</dbReference>
<evidence type="ECO:0000313" key="19">
    <source>
        <dbReference type="Proteomes" id="UP000075462"/>
    </source>
</evidence>
<feature type="domain" description="CBS" evidence="12">
    <location>
        <begin position="281"/>
        <end position="339"/>
    </location>
</feature>
<evidence type="ECO:0000256" key="9">
    <source>
        <dbReference type="PROSITE-ProRule" id="PRU00703"/>
    </source>
</evidence>
<evidence type="ECO:0000256" key="3">
    <source>
        <dbReference type="ARBA" id="ARBA00022475"/>
    </source>
</evidence>
<dbReference type="InterPro" id="IPR016169">
    <property type="entry name" value="FAD-bd_PCMH_sub2"/>
</dbReference>
<evidence type="ECO:0000313" key="18">
    <source>
        <dbReference type="Proteomes" id="UP000075312"/>
    </source>
</evidence>
<dbReference type="GO" id="GO:0050660">
    <property type="term" value="F:flavin adenine dinucleotide binding"/>
    <property type="evidence" value="ECO:0007669"/>
    <property type="project" value="InterPro"/>
</dbReference>
<dbReference type="AlphaFoldDB" id="A0A149QC12"/>
<dbReference type="EMBL" id="JAMYZR010000016">
    <property type="protein sequence ID" value="MCP1246391.1"/>
    <property type="molecule type" value="Genomic_DNA"/>
</dbReference>
<keyword evidence="4 10" id="KW-0812">Transmembrane</keyword>
<name>A0A149QC12_9PROT</name>
<gene>
    <name evidence="14" type="ORF">AD928_06430</name>
    <name evidence="15" type="ORF">AD952_07805</name>
    <name evidence="16" type="ORF">AD954_11460</name>
    <name evidence="17" type="ORF">NKW54_10605</name>
</gene>
<dbReference type="InterPro" id="IPR046342">
    <property type="entry name" value="CBS_dom_sf"/>
</dbReference>
<evidence type="ECO:0000256" key="11">
    <source>
        <dbReference type="SAM" id="Phobius"/>
    </source>
</evidence>
<dbReference type="Proteomes" id="UP001523543">
    <property type="component" value="Unassembled WGS sequence"/>
</dbReference>
<evidence type="ECO:0000313" key="21">
    <source>
        <dbReference type="Proteomes" id="UP001523543"/>
    </source>
</evidence>
<dbReference type="Proteomes" id="UP000075312">
    <property type="component" value="Unassembled WGS sequence"/>
</dbReference>
<dbReference type="SUPFAM" id="SSF56176">
    <property type="entry name" value="FAD-binding/transporter-associated domain-like"/>
    <property type="match status" value="1"/>
</dbReference>
<feature type="domain" description="CNNM transmembrane" evidence="13">
    <location>
        <begin position="1"/>
        <end position="198"/>
    </location>
</feature>
<dbReference type="RefSeq" id="WP_062142131.1">
    <property type="nucleotide sequence ID" value="NZ_JAMYZR010000016.1"/>
</dbReference>
<dbReference type="InterPro" id="IPR002550">
    <property type="entry name" value="CNNM"/>
</dbReference>
<evidence type="ECO:0000256" key="5">
    <source>
        <dbReference type="ARBA" id="ARBA00022737"/>
    </source>
</evidence>
<keyword evidence="5" id="KW-0677">Repeat</keyword>
<dbReference type="InterPro" id="IPR044751">
    <property type="entry name" value="Ion_transp-like_CBS"/>
</dbReference>
<keyword evidence="6 10" id="KW-1133">Transmembrane helix</keyword>
<sequence length="432" mass="47314">MTASILIIFLLVILNAVFAMGELALISVRMPRLAILREQGMRGADRAMRLAEDPQIFLPTVQVGMTLVSILEGTFGGVQVEAHLTPLLEKIDFLRPVAAQVSMVLVVIAITALMLVLGELVPKQLALREPEKMAARLAMPLEILAHATRPVVWVLRQSSNIVLKLMGAGDAVSQTLTEEELKAYIAEGARSGVLEHEERTMIERLLRLADRPVRAIMTPRNELYWIDRHAGRDALIKALKQTTYARLVVCEGGVDNPVGVVLAKDMLDRMLDGMPVSIEAGLRQMVVVPDSISALDMLERMRSISLGMAFVFDEYGSFEGVVTASDLFDAIVGEGGHDASQTTAAHHAPTQDDVLLMDGTESADEVKDRLGLRSLPDEGSYHTLGGLILALLRRVPAIGDKVVYSGWLFEVLEMEGRRVSRVRASRQVLAEN</sequence>
<dbReference type="PATRIC" id="fig|178900.5.peg.1041"/>
<keyword evidence="7 9" id="KW-0129">CBS domain</keyword>
<evidence type="ECO:0000256" key="10">
    <source>
        <dbReference type="PROSITE-ProRule" id="PRU01193"/>
    </source>
</evidence>
<dbReference type="InterPro" id="IPR051676">
    <property type="entry name" value="UPF0053_domain"/>
</dbReference>
<comment type="subcellular location">
    <subcellularLocation>
        <location evidence="1">Cell membrane</location>
        <topology evidence="1">Multi-pass membrane protein</topology>
    </subcellularLocation>
</comment>
<dbReference type="GO" id="GO:0005886">
    <property type="term" value="C:plasma membrane"/>
    <property type="evidence" value="ECO:0007669"/>
    <property type="project" value="UniProtKB-SubCell"/>
</dbReference>
<dbReference type="EMBL" id="LHZY01000018">
    <property type="protein sequence ID" value="KXV71676.1"/>
    <property type="molecule type" value="Genomic_DNA"/>
</dbReference>
<evidence type="ECO:0000256" key="2">
    <source>
        <dbReference type="ARBA" id="ARBA00006446"/>
    </source>
</evidence>
<dbReference type="Pfam" id="PF01595">
    <property type="entry name" value="CNNM"/>
    <property type="match status" value="1"/>
</dbReference>
<comment type="caution">
    <text evidence="14">The sequence shown here is derived from an EMBL/GenBank/DDBJ whole genome shotgun (WGS) entry which is preliminary data.</text>
</comment>
<evidence type="ECO:0000256" key="7">
    <source>
        <dbReference type="ARBA" id="ARBA00023122"/>
    </source>
</evidence>
<dbReference type="InterPro" id="IPR005170">
    <property type="entry name" value="Transptr-assoc_dom"/>
</dbReference>
<evidence type="ECO:0000313" key="17">
    <source>
        <dbReference type="EMBL" id="MCP1246391.1"/>
    </source>
</evidence>
<dbReference type="InterPro" id="IPR036318">
    <property type="entry name" value="FAD-bd_PCMH-like_sf"/>
</dbReference>
<dbReference type="CDD" id="cd04590">
    <property type="entry name" value="CBS_pair_CorC_HlyC_assoc"/>
    <property type="match status" value="1"/>
</dbReference>
<evidence type="ECO:0000259" key="12">
    <source>
        <dbReference type="PROSITE" id="PS51371"/>
    </source>
</evidence>
<reference evidence="17 21" key="2">
    <citation type="submission" date="2022-06" db="EMBL/GenBank/DDBJ databases">
        <title>Acetobacer genomes from food samples.</title>
        <authorList>
            <person name="Sombolestani A."/>
        </authorList>
    </citation>
    <scope>NUCLEOTIDE SEQUENCE [LARGE SCALE GENOMIC DNA]</scope>
    <source>
        <strain evidence="17 21">R-83281</strain>
    </source>
</reference>